<reference evidence="4 5" key="1">
    <citation type="submission" date="2020-08" db="EMBL/GenBank/DDBJ databases">
        <title>Sphingobacterium sp. DN00404 isolated from aquaculture water.</title>
        <authorList>
            <person name="Zhang M."/>
        </authorList>
    </citation>
    <scope>NUCLEOTIDE SEQUENCE [LARGE SCALE GENOMIC DNA]</scope>
    <source>
        <strain evidence="4 5">DN00404</strain>
    </source>
</reference>
<evidence type="ECO:0000259" key="3">
    <source>
        <dbReference type="Pfam" id="PF16347"/>
    </source>
</evidence>
<dbReference type="EMBL" id="JACOIK010000008">
    <property type="protein sequence ID" value="MBD1433705.1"/>
    <property type="molecule type" value="Genomic_DNA"/>
</dbReference>
<proteinExistence type="inferred from homology"/>
<dbReference type="PANTHER" id="PTHR43108">
    <property type="entry name" value="N-ACETYLGLUCOSAMINE-6-SULFATASE FAMILY MEMBER"/>
    <property type="match status" value="1"/>
</dbReference>
<dbReference type="RefSeq" id="WP_190994654.1">
    <property type="nucleotide sequence ID" value="NZ_JACOIK010000008.1"/>
</dbReference>
<dbReference type="PROSITE" id="PS00523">
    <property type="entry name" value="SULFATASE_1"/>
    <property type="match status" value="1"/>
</dbReference>
<dbReference type="PROSITE" id="PS00149">
    <property type="entry name" value="SULFATASE_2"/>
    <property type="match status" value="1"/>
</dbReference>
<feature type="domain" description="N-sulphoglucosamine sulphohydrolase C-terminal" evidence="3">
    <location>
        <begin position="382"/>
        <end position="533"/>
    </location>
</feature>
<evidence type="ECO:0000256" key="1">
    <source>
        <dbReference type="ARBA" id="ARBA00008779"/>
    </source>
</evidence>
<keyword evidence="5" id="KW-1185">Reference proteome</keyword>
<evidence type="ECO:0000256" key="2">
    <source>
        <dbReference type="ARBA" id="ARBA00022801"/>
    </source>
</evidence>
<dbReference type="CDD" id="cd16031">
    <property type="entry name" value="G6S_like"/>
    <property type="match status" value="1"/>
</dbReference>
<gene>
    <name evidence="4" type="ORF">H8B06_12775</name>
</gene>
<evidence type="ECO:0000313" key="4">
    <source>
        <dbReference type="EMBL" id="MBD1433705.1"/>
    </source>
</evidence>
<dbReference type="SUPFAM" id="SSF53649">
    <property type="entry name" value="Alkaline phosphatase-like"/>
    <property type="match status" value="1"/>
</dbReference>
<comment type="similarity">
    <text evidence="1">Belongs to the sulfatase family.</text>
</comment>
<name>A0ABR7YQW6_9SPHI</name>
<dbReference type="PANTHER" id="PTHR43108:SF6">
    <property type="entry name" value="N-SULPHOGLUCOSAMINE SULPHOHYDROLASE"/>
    <property type="match status" value="1"/>
</dbReference>
<sequence>MNRKIYSYVLAGLLSGVTFNTFGQQLDSVKRKRPNIVFIFSDDHAYQAISAYGSTLAQTPNIDRIAKEGVILKNQLVTNSICGPSRATLLTGKYSHKNGFKTNENPNFDLNQTIFTKELQKAGYNTAWVGKWHLGTLPTEALNYFNILPGQGHYYNPDFIHNNGDTVRHEGYVTDIITSFAKDFIEQQDADKPFFLVVGHKATHREWMPDIQDLGAFDSVDFPIPETFYDDYEGREAAKDQDMTIDKTMVLRQDLKVGQVFNPNKEQAQELKQQLIEKWFGGKELTASQSKALDAHVRGRYTPAQEKALSDYYGKISKEFAEKKLEGKELVEWKYQRYLKDYLSTAKSLDRNIGELLDYLDESGLAENTVVIYASDQGFYLGEHGWFDKRFIYEESLKTPFVLRYPGIVKPGLNLQNLILNIDWAPTVLELAGAAIPNDIQGDSFLPLLVNDQDSVQWRDAGYYHYYEFPQPHRVHPHFGIRTERYKLVRFYGELNNWELFDLQKDPNELSNVIDHPDYGSVQESLQGRLQELILKYEDKEAEQVLRTAGEIY</sequence>
<comment type="caution">
    <text evidence="4">The sequence shown here is derived from an EMBL/GenBank/DDBJ whole genome shotgun (WGS) entry which is preliminary data.</text>
</comment>
<dbReference type="InterPro" id="IPR032506">
    <property type="entry name" value="SGSH_C"/>
</dbReference>
<accession>A0ABR7YQW6</accession>
<dbReference type="Pfam" id="PF16347">
    <property type="entry name" value="SGSH_C"/>
    <property type="match status" value="1"/>
</dbReference>
<dbReference type="InterPro" id="IPR017850">
    <property type="entry name" value="Alkaline_phosphatase_core_sf"/>
</dbReference>
<dbReference type="Pfam" id="PF01663">
    <property type="entry name" value="Phosphodiest"/>
    <property type="match status" value="1"/>
</dbReference>
<dbReference type="Gene3D" id="3.40.720.10">
    <property type="entry name" value="Alkaline Phosphatase, subunit A"/>
    <property type="match status" value="2"/>
</dbReference>
<evidence type="ECO:0000313" key="5">
    <source>
        <dbReference type="Proteomes" id="UP000602759"/>
    </source>
</evidence>
<protein>
    <submittedName>
        <fullName evidence="4">Sulfatase</fullName>
    </submittedName>
</protein>
<organism evidence="4 5">
    <name type="scientific">Sphingobacterium micropteri</name>
    <dbReference type="NCBI Taxonomy" id="2763501"/>
    <lineage>
        <taxon>Bacteria</taxon>
        <taxon>Pseudomonadati</taxon>
        <taxon>Bacteroidota</taxon>
        <taxon>Sphingobacteriia</taxon>
        <taxon>Sphingobacteriales</taxon>
        <taxon>Sphingobacteriaceae</taxon>
        <taxon>Sphingobacterium</taxon>
    </lineage>
</organism>
<keyword evidence="2" id="KW-0378">Hydrolase</keyword>
<dbReference type="InterPro" id="IPR024607">
    <property type="entry name" value="Sulfatase_CS"/>
</dbReference>
<dbReference type="Proteomes" id="UP000602759">
    <property type="component" value="Unassembled WGS sequence"/>
</dbReference>
<dbReference type="InterPro" id="IPR002591">
    <property type="entry name" value="Phosphodiest/P_Trfase"/>
</dbReference>